<dbReference type="PROSITE" id="PS51352">
    <property type="entry name" value="THIOREDOXIN_2"/>
    <property type="match status" value="1"/>
</dbReference>
<dbReference type="PANTHER" id="PTHR32234:SF3">
    <property type="entry name" value="SUPPRESSION OF COPPER SENSITIVITY PROTEIN"/>
    <property type="match status" value="1"/>
</dbReference>
<dbReference type="Proteomes" id="UP000503840">
    <property type="component" value="Unassembled WGS sequence"/>
</dbReference>
<evidence type="ECO:0000256" key="5">
    <source>
        <dbReference type="ARBA" id="ARBA00022989"/>
    </source>
</evidence>
<feature type="compositionally biased region" description="Polar residues" evidence="7">
    <location>
        <begin position="213"/>
        <end position="227"/>
    </location>
</feature>
<evidence type="ECO:0000256" key="3">
    <source>
        <dbReference type="ARBA" id="ARBA00022692"/>
    </source>
</evidence>
<proteinExistence type="predicted"/>
<evidence type="ECO:0000256" key="1">
    <source>
        <dbReference type="ARBA" id="ARBA00004651"/>
    </source>
</evidence>
<keyword evidence="2" id="KW-1003">Cell membrane</keyword>
<dbReference type="Pfam" id="PF00085">
    <property type="entry name" value="Thioredoxin"/>
    <property type="match status" value="1"/>
</dbReference>
<dbReference type="GO" id="GO:0045454">
    <property type="term" value="P:cell redox homeostasis"/>
    <property type="evidence" value="ECO:0007669"/>
    <property type="project" value="TreeGrafter"/>
</dbReference>
<feature type="compositionally biased region" description="Low complexity" evidence="7">
    <location>
        <begin position="230"/>
        <end position="248"/>
    </location>
</feature>
<evidence type="ECO:0000313" key="11">
    <source>
        <dbReference type="Proteomes" id="UP000503840"/>
    </source>
</evidence>
<feature type="transmembrane region" description="Helical" evidence="8">
    <location>
        <begin position="477"/>
        <end position="496"/>
    </location>
</feature>
<dbReference type="PROSITE" id="PS51354">
    <property type="entry name" value="GLUTAREDOXIN_2"/>
    <property type="match status" value="1"/>
</dbReference>
<evidence type="ECO:0000313" key="10">
    <source>
        <dbReference type="EMBL" id="GFM33106.1"/>
    </source>
</evidence>
<dbReference type="InterPro" id="IPR013766">
    <property type="entry name" value="Thioredoxin_domain"/>
</dbReference>
<evidence type="ECO:0000256" key="2">
    <source>
        <dbReference type="ARBA" id="ARBA00022475"/>
    </source>
</evidence>
<comment type="subcellular location">
    <subcellularLocation>
        <location evidence="1">Cell membrane</location>
        <topology evidence="1">Multi-pass membrane protein</topology>
    </subcellularLocation>
</comment>
<feature type="transmembrane region" description="Helical" evidence="8">
    <location>
        <begin position="439"/>
        <end position="465"/>
    </location>
</feature>
<keyword evidence="3 8" id="KW-0812">Transmembrane</keyword>
<keyword evidence="4" id="KW-0201">Cytochrome c-type biogenesis</keyword>
<keyword evidence="5 8" id="KW-1133">Transmembrane helix</keyword>
<feature type="transmembrane region" description="Helical" evidence="8">
    <location>
        <begin position="367"/>
        <end position="386"/>
    </location>
</feature>
<feature type="transmembrane region" description="Helical" evidence="8">
    <location>
        <begin position="332"/>
        <end position="355"/>
    </location>
</feature>
<dbReference type="InterPro" id="IPR003834">
    <property type="entry name" value="Cyt_c_assmbl_TM_dom"/>
</dbReference>
<comment type="caution">
    <text evidence="10">The sequence shown here is derived from an EMBL/GenBank/DDBJ whole genome shotgun (WGS) entry which is preliminary data.</text>
</comment>
<protein>
    <submittedName>
        <fullName evidence="10">Thio:disulfide interchange protein</fullName>
    </submittedName>
</protein>
<dbReference type="InterPro" id="IPR036249">
    <property type="entry name" value="Thioredoxin-like_sf"/>
</dbReference>
<feature type="transmembrane region" description="Helical" evidence="8">
    <location>
        <begin position="502"/>
        <end position="521"/>
    </location>
</feature>
<accession>A0A7J0BHE9</accession>
<dbReference type="PANTHER" id="PTHR32234">
    <property type="entry name" value="THIOL:DISULFIDE INTERCHANGE PROTEIN DSBD"/>
    <property type="match status" value="1"/>
</dbReference>
<feature type="transmembrane region" description="Helical" evidence="8">
    <location>
        <begin position="407"/>
        <end position="433"/>
    </location>
</feature>
<gene>
    <name evidence="10" type="ORF">DSM101010T_14710</name>
</gene>
<evidence type="ECO:0000256" key="8">
    <source>
        <dbReference type="SAM" id="Phobius"/>
    </source>
</evidence>
<dbReference type="Pfam" id="PF02683">
    <property type="entry name" value="DsbD_TM"/>
    <property type="match status" value="1"/>
</dbReference>
<dbReference type="AlphaFoldDB" id="A0A7J0BHE9"/>
<keyword evidence="11" id="KW-1185">Reference proteome</keyword>
<dbReference type="SUPFAM" id="SSF52833">
    <property type="entry name" value="Thioredoxin-like"/>
    <property type="match status" value="1"/>
</dbReference>
<evidence type="ECO:0000256" key="6">
    <source>
        <dbReference type="ARBA" id="ARBA00023136"/>
    </source>
</evidence>
<keyword evidence="6 8" id="KW-0472">Membrane</keyword>
<feature type="domain" description="Thioredoxin" evidence="9">
    <location>
        <begin position="546"/>
        <end position="673"/>
    </location>
</feature>
<evidence type="ECO:0000256" key="7">
    <source>
        <dbReference type="SAM" id="MobiDB-lite"/>
    </source>
</evidence>
<name>A0A7J0BHE9_9BACT</name>
<dbReference type="EMBL" id="BLVO01000013">
    <property type="protein sequence ID" value="GFM33106.1"/>
    <property type="molecule type" value="Genomic_DNA"/>
</dbReference>
<organism evidence="10 11">
    <name type="scientific">Desulfovibrio subterraneus</name>
    <dbReference type="NCBI Taxonomy" id="2718620"/>
    <lineage>
        <taxon>Bacteria</taxon>
        <taxon>Pseudomonadati</taxon>
        <taxon>Thermodesulfobacteriota</taxon>
        <taxon>Desulfovibrionia</taxon>
        <taxon>Desulfovibrionales</taxon>
        <taxon>Desulfovibrionaceae</taxon>
        <taxon>Desulfovibrio</taxon>
    </lineage>
</organism>
<evidence type="ECO:0000256" key="4">
    <source>
        <dbReference type="ARBA" id="ARBA00022748"/>
    </source>
</evidence>
<feature type="transmembrane region" description="Helical" evidence="8">
    <location>
        <begin position="277"/>
        <end position="296"/>
    </location>
</feature>
<dbReference type="GO" id="GO:0017004">
    <property type="term" value="P:cytochrome complex assembly"/>
    <property type="evidence" value="ECO:0007669"/>
    <property type="project" value="UniProtKB-KW"/>
</dbReference>
<dbReference type="GO" id="GO:0015035">
    <property type="term" value="F:protein-disulfide reductase activity"/>
    <property type="evidence" value="ECO:0007669"/>
    <property type="project" value="TreeGrafter"/>
</dbReference>
<feature type="region of interest" description="Disordered" evidence="7">
    <location>
        <begin position="189"/>
        <end position="248"/>
    </location>
</feature>
<dbReference type="GO" id="GO:0005886">
    <property type="term" value="C:plasma membrane"/>
    <property type="evidence" value="ECO:0007669"/>
    <property type="project" value="UniProtKB-SubCell"/>
</dbReference>
<sequence length="674" mass="72191">MSFRTEVFRLNSQLPTAGNVLSGTAAKGAGILVAVWIAPQEGYHFYANDPGDSGRPTDIVPAAPSRDMTLLYPVGIAAKDVFDPAATVMIHETATPFFIHLPDGGTAGSLPFAARLLLCSDSNCWPVHEKLTAEWNEENTPLATAETQAWWPTLARYTAKPALQSETAAVKTAPDVTALAQELGVSLPSSGTKSLGQDLPQPGAGKAPGLGQTGSAKETMGQATGLNAGTAPSATSVTPSSPTSVAVPLKKTQGTHSPFFSPDSGYSLSPRYHMQSLEVTTIGAAIFFGLLAGFILNFMPCVLPVISLKLSSLVSASGIIDEHKRMASFREHNIWFALGIMVWFFMLAAIFLAAGTAWGQLFQDERLVTGLMLLMFALGLSTFGIFELPMLALHGSTAQQSGKWSAFSTGLLATLLATPCSGPFLGGVLGWAFLQPPLVLAAILLAVGSGMALPYAGMAIFPGLVRHFPKPGNWTVVLQRVVGFFLMGTTGYLLTILPADNLPFLLALLWVTALAAWLWGTFADFNAPRGRRWLVRSLCVALIALPLVYDSTPTTQSIPWKPFRQEQFLSSLGKENMLVDFTADWCPNCKILESTVLTADNRARWAEEYGITYIKVDLTRHNEEGQALLKALGSQSIPVVALFPKGDKASRPLVLRDLFTTDLAESALKEVFGN</sequence>
<reference evidence="10 11" key="1">
    <citation type="submission" date="2020-05" db="EMBL/GenBank/DDBJ databases">
        <title>Draft genome sequence of Desulfovibrio sp. strain HN2T.</title>
        <authorList>
            <person name="Ueno A."/>
            <person name="Tamazawa S."/>
            <person name="Tamamura S."/>
            <person name="Murakami T."/>
            <person name="Kiyama T."/>
            <person name="Inomata H."/>
            <person name="Amano Y."/>
            <person name="Miyakawa K."/>
            <person name="Tamaki H."/>
            <person name="Naganuma T."/>
            <person name="Kaneko K."/>
        </authorList>
    </citation>
    <scope>NUCLEOTIDE SEQUENCE [LARGE SCALE GENOMIC DNA]</scope>
    <source>
        <strain evidence="10 11">HN2</strain>
    </source>
</reference>
<dbReference type="Gene3D" id="3.40.30.10">
    <property type="entry name" value="Glutaredoxin"/>
    <property type="match status" value="1"/>
</dbReference>
<evidence type="ECO:0000259" key="9">
    <source>
        <dbReference type="PROSITE" id="PS51352"/>
    </source>
</evidence>